<sequence length="171" mass="18780">MQVIPEKINDFNVYDGGDKLLGISDEVTLPEINELTSEISGPGLLGPIDSPTVGKFENMEMEVPFRTLYKSAFQLMKTLSSVHLTLRGAVQVSDGEGNVYFKGMRIVVRGKKKSLVPGKFKQGEGTGASVKFSLTYLMIELDGRQELEIDKLNSIYRVGGIDMLAAIRAMC</sequence>
<reference evidence="1" key="1">
    <citation type="journal article" date="2021" name="Proc. Natl. Acad. Sci. U.S.A.">
        <title>A Catalog of Tens of Thousands of Viruses from Human Metagenomes Reveals Hidden Associations with Chronic Diseases.</title>
        <authorList>
            <person name="Tisza M.J."/>
            <person name="Buck C.B."/>
        </authorList>
    </citation>
    <scope>NUCLEOTIDE SEQUENCE</scope>
    <source>
        <strain evidence="1">Ct1Jx6</strain>
    </source>
</reference>
<proteinExistence type="predicted"/>
<dbReference type="EMBL" id="BK014927">
    <property type="protein sequence ID" value="DAD83031.1"/>
    <property type="molecule type" value="Genomic_DNA"/>
</dbReference>
<accession>A0A8S5MLV4</accession>
<dbReference type="Pfam" id="PF04985">
    <property type="entry name" value="Phage_tube"/>
    <property type="match status" value="1"/>
</dbReference>
<organism evidence="1">
    <name type="scientific">Caudovirales sp. ct1Jx6</name>
    <dbReference type="NCBI Taxonomy" id="2826765"/>
    <lineage>
        <taxon>Viruses</taxon>
        <taxon>Duplodnaviria</taxon>
        <taxon>Heunggongvirae</taxon>
        <taxon>Uroviricota</taxon>
        <taxon>Caudoviricetes</taxon>
    </lineage>
</organism>
<evidence type="ECO:0000313" key="1">
    <source>
        <dbReference type="EMBL" id="DAD83031.1"/>
    </source>
</evidence>
<name>A0A8S5MLV4_9CAUD</name>
<protein>
    <submittedName>
        <fullName evidence="1">Tail tube protein</fullName>
    </submittedName>
</protein>
<dbReference type="InterPro" id="IPR006498">
    <property type="entry name" value="Tail_tube"/>
</dbReference>